<organism evidence="2 3">
    <name type="scientific">Pichia membranifaciens</name>
    <dbReference type="NCBI Taxonomy" id="4926"/>
    <lineage>
        <taxon>Eukaryota</taxon>
        <taxon>Fungi</taxon>
        <taxon>Dikarya</taxon>
        <taxon>Ascomycota</taxon>
        <taxon>Saccharomycotina</taxon>
        <taxon>Pichiomycetes</taxon>
        <taxon>Pichiales</taxon>
        <taxon>Pichiaceae</taxon>
        <taxon>Pichia</taxon>
    </lineage>
</organism>
<dbReference type="AlphaFoldDB" id="A0A1Q2YEU5"/>
<feature type="region of interest" description="Disordered" evidence="1">
    <location>
        <begin position="1"/>
        <end position="50"/>
    </location>
</feature>
<dbReference type="Proteomes" id="UP000186136">
    <property type="component" value="Unassembled WGS sequence"/>
</dbReference>
<comment type="caution">
    <text evidence="2">The sequence shown here is derived from an EMBL/GenBank/DDBJ whole genome shotgun (WGS) entry which is preliminary data.</text>
</comment>
<dbReference type="EMBL" id="BDGI01000056">
    <property type="protein sequence ID" value="GAV28080.1"/>
    <property type="molecule type" value="Genomic_DNA"/>
</dbReference>
<gene>
    <name evidence="2" type="ORF">PMKS-001548</name>
</gene>
<accession>A0A1Q2YEU5</accession>
<proteinExistence type="predicted"/>
<protein>
    <submittedName>
        <fullName evidence="2">Uncharacterized protein</fullName>
    </submittedName>
</protein>
<evidence type="ECO:0000313" key="2">
    <source>
        <dbReference type="EMBL" id="GAV28080.1"/>
    </source>
</evidence>
<reference evidence="2 3" key="1">
    <citation type="submission" date="2016-08" db="EMBL/GenBank/DDBJ databases">
        <title>Whole genome shotgun sequence of Pichia membranifaciens KS47-1.</title>
        <authorList>
            <person name="Konishi M."/>
            <person name="Ishida M."/>
            <person name="Arakawa T."/>
            <person name="Kato Y."/>
            <person name="Horiuchi J."/>
        </authorList>
    </citation>
    <scope>NUCLEOTIDE SEQUENCE [LARGE SCALE GENOMIC DNA]</scope>
    <source>
        <strain evidence="2 3">KS47-1</strain>
    </source>
</reference>
<sequence>MFTRDHQGLPNKNKADYEVHGDVLAESGSHFSRNTDDEDEDEENDDEDLKVVPLITKLDYNTPRRSGDITPLLGATISRQAAVHQLG</sequence>
<evidence type="ECO:0000256" key="1">
    <source>
        <dbReference type="SAM" id="MobiDB-lite"/>
    </source>
</evidence>
<evidence type="ECO:0000313" key="3">
    <source>
        <dbReference type="Proteomes" id="UP000186136"/>
    </source>
</evidence>
<feature type="compositionally biased region" description="Basic and acidic residues" evidence="1">
    <location>
        <begin position="1"/>
        <end position="23"/>
    </location>
</feature>
<keyword evidence="3" id="KW-1185">Reference proteome</keyword>
<name>A0A1Q2YEU5_9ASCO</name>
<feature type="compositionally biased region" description="Acidic residues" evidence="1">
    <location>
        <begin position="36"/>
        <end position="48"/>
    </location>
</feature>